<feature type="transmembrane region" description="Helical" evidence="1">
    <location>
        <begin position="292"/>
        <end position="309"/>
    </location>
</feature>
<evidence type="ECO:0000313" key="2">
    <source>
        <dbReference type="EMBL" id="SDI54855.1"/>
    </source>
</evidence>
<organism evidence="2 3">
    <name type="scientific">Rhodococcus triatomae</name>
    <dbReference type="NCBI Taxonomy" id="300028"/>
    <lineage>
        <taxon>Bacteria</taxon>
        <taxon>Bacillati</taxon>
        <taxon>Actinomycetota</taxon>
        <taxon>Actinomycetes</taxon>
        <taxon>Mycobacteriales</taxon>
        <taxon>Nocardiaceae</taxon>
        <taxon>Rhodococcus</taxon>
    </lineage>
</organism>
<name>A0A1G8LGV4_9NOCA</name>
<evidence type="ECO:0000313" key="3">
    <source>
        <dbReference type="Proteomes" id="UP000183263"/>
    </source>
</evidence>
<keyword evidence="1" id="KW-0472">Membrane</keyword>
<protein>
    <recommendedName>
        <fullName evidence="4">DUF2029 domain-containing protein</fullName>
    </recommendedName>
</protein>
<feature type="transmembrane region" description="Helical" evidence="1">
    <location>
        <begin position="402"/>
        <end position="420"/>
    </location>
</feature>
<dbReference type="Proteomes" id="UP000183263">
    <property type="component" value="Unassembled WGS sequence"/>
</dbReference>
<dbReference type="InterPro" id="IPR016570">
    <property type="entry name" value="UCP010361"/>
</dbReference>
<dbReference type="EMBL" id="FNDN01000008">
    <property type="protein sequence ID" value="SDI54855.1"/>
    <property type="molecule type" value="Genomic_DNA"/>
</dbReference>
<proteinExistence type="predicted"/>
<feature type="transmembrane region" description="Helical" evidence="1">
    <location>
        <begin position="104"/>
        <end position="123"/>
    </location>
</feature>
<accession>A0A1G8LGV4</accession>
<feature type="transmembrane region" description="Helical" evidence="1">
    <location>
        <begin position="81"/>
        <end position="97"/>
    </location>
</feature>
<dbReference type="AlphaFoldDB" id="A0A1G8LGV4"/>
<feature type="transmembrane region" description="Helical" evidence="1">
    <location>
        <begin position="321"/>
        <end position="338"/>
    </location>
</feature>
<keyword evidence="3" id="KW-1185">Reference proteome</keyword>
<evidence type="ECO:0008006" key="4">
    <source>
        <dbReference type="Google" id="ProtNLM"/>
    </source>
</evidence>
<feature type="transmembrane region" description="Helical" evidence="1">
    <location>
        <begin position="223"/>
        <end position="246"/>
    </location>
</feature>
<keyword evidence="1" id="KW-0812">Transmembrane</keyword>
<feature type="transmembrane region" description="Helical" evidence="1">
    <location>
        <begin position="175"/>
        <end position="203"/>
    </location>
</feature>
<reference evidence="2 3" key="1">
    <citation type="submission" date="2016-10" db="EMBL/GenBank/DDBJ databases">
        <authorList>
            <person name="de Groot N.N."/>
        </authorList>
    </citation>
    <scope>NUCLEOTIDE SEQUENCE [LARGE SCALE GENOMIC DNA]</scope>
    <source>
        <strain evidence="2 3">DSM 44892</strain>
    </source>
</reference>
<feature type="transmembrane region" description="Helical" evidence="1">
    <location>
        <begin position="143"/>
        <end position="163"/>
    </location>
</feature>
<dbReference type="PIRSF" id="PIRSF010361">
    <property type="entry name" value="UCP010361"/>
    <property type="match status" value="1"/>
</dbReference>
<sequence length="447" mass="48256">MALVVGLCGLSLLAGYLNKARCAGAPFDDAGRSLVFDRIKDTQVCYSDIQLLWLGRGIDQHLFPYVSGGIDADGLLTGGTVEYPVLSGVLMWLAAVGAHTDAQFLLQSALLLAPFGLLTAWMLGRMAGKWALLWSATPPLVLYAFHNWELPVVATVVGAIFLMSYERIPLRTRAILAAALLAVGFCLKIYPGLFVLPLALYVLAHGRPSSGADGPRRYDVRGALLVVASAVVTVIAVNLPFALISYDGWRASITFQQNRLADLTTNSIWYWGLLPMFGPSPDNSTTPAFDQTVGVLSPLLVLAAIALAAHLGWRRFQHEGTFPWINVGAAMLCGFLLFHKVHSPQFTLWILPFFVLLRVPWGLVAAYLAADLALGIGVFKYFGALVEGTDSHVYELLVKFGVWGRATLLVALFFVFLNAARRPAGRPAKVPAPGDDAVPVGVPEAAR</sequence>
<evidence type="ECO:0000256" key="1">
    <source>
        <dbReference type="SAM" id="Phobius"/>
    </source>
</evidence>
<gene>
    <name evidence="2" type="ORF">SAMN05444695_108161</name>
</gene>
<keyword evidence="1" id="KW-1133">Transmembrane helix</keyword>